<evidence type="ECO:0000313" key="3">
    <source>
        <dbReference type="Proteomes" id="UP001209540"/>
    </source>
</evidence>
<comment type="caution">
    <text evidence="2">The sequence shown here is derived from an EMBL/GenBank/DDBJ whole genome shotgun (WGS) entry which is preliminary data.</text>
</comment>
<gene>
    <name evidence="2" type="ORF">BDA99DRAFT_531928</name>
</gene>
<sequence>MYITYEQKQYQMTDLDGTLSQPESTHSCNSHGDEVPKQQKSFRPTSLIRVSDMKIVKGVDIDEGYCIISLANNQSSEFVIQEVRNEPTAVTIPKRGNDNESHRIIERGFLGRTRQVSFNSLIQQICKDFDIRYIWFGRTPIRFNAQMDNIYKYADYTLALVPELEHVVINDNHRHSSSNNSQLNILWKSNTSDKRANIQVLPFTVWARDVLEDNNVYLSKKILFVGRNVHFFSHAMEKECTGTKEKDNSHYSTYLCDVFTKAIKSKTIMPLLNSLQQQKTPDGITHIYSKRYNEYFALLKSTAVNSMTSSSTTRNNSIFHDMGRFNYEKHSIKRFGKSDQELELHFDYDKGVRDIYTRLHNLFEVQNYSIMMFGQPVCMKSKPTVTNILVTRPWDPLVPTWTGLHGAHIPQNVLKRDDPLHCTQTVDHYICDDRITIKNCKYVHVRMVNFNEALKKDTGPKEMGKSWYSVGRTELYPPNDPHNIWFYPDIFEDSSAIGYDYLRVVPISLLEDNIMSSLDFGSIFHGLQPTHFMPVMMGHFADWTNSLKIPAAVGGWLSIVTGQGEGANCYPPECFILSDISYSLGQDYRVMPVVMVHKNSKKFYNSVGVFIMPKYAFFHSCCFEHNEEAKEFVII</sequence>
<reference evidence="2" key="2">
    <citation type="submission" date="2023-02" db="EMBL/GenBank/DDBJ databases">
        <authorList>
            <consortium name="DOE Joint Genome Institute"/>
            <person name="Mondo S.J."/>
            <person name="Chang Y."/>
            <person name="Wang Y."/>
            <person name="Ahrendt S."/>
            <person name="Andreopoulos W."/>
            <person name="Barry K."/>
            <person name="Beard J."/>
            <person name="Benny G.L."/>
            <person name="Blankenship S."/>
            <person name="Bonito G."/>
            <person name="Cuomo C."/>
            <person name="Desiro A."/>
            <person name="Gervers K.A."/>
            <person name="Hundley H."/>
            <person name="Kuo A."/>
            <person name="LaButti K."/>
            <person name="Lang B.F."/>
            <person name="Lipzen A."/>
            <person name="O'Donnell K."/>
            <person name="Pangilinan J."/>
            <person name="Reynolds N."/>
            <person name="Sandor L."/>
            <person name="Smith M.W."/>
            <person name="Tsang A."/>
            <person name="Grigoriev I.V."/>
            <person name="Stajich J.E."/>
            <person name="Spatafora J.W."/>
        </authorList>
    </citation>
    <scope>NUCLEOTIDE SEQUENCE</scope>
    <source>
        <strain evidence="2">RSA 2281</strain>
    </source>
</reference>
<name>A0AAD5KVK8_9FUNG</name>
<feature type="region of interest" description="Disordered" evidence="1">
    <location>
        <begin position="17"/>
        <end position="40"/>
    </location>
</feature>
<feature type="compositionally biased region" description="Polar residues" evidence="1">
    <location>
        <begin position="17"/>
        <end position="30"/>
    </location>
</feature>
<reference evidence="2" key="1">
    <citation type="journal article" date="2022" name="IScience">
        <title>Evolution of zygomycete secretomes and the origins of terrestrial fungal ecologies.</title>
        <authorList>
            <person name="Chang Y."/>
            <person name="Wang Y."/>
            <person name="Mondo S."/>
            <person name="Ahrendt S."/>
            <person name="Andreopoulos W."/>
            <person name="Barry K."/>
            <person name="Beard J."/>
            <person name="Benny G.L."/>
            <person name="Blankenship S."/>
            <person name="Bonito G."/>
            <person name="Cuomo C."/>
            <person name="Desiro A."/>
            <person name="Gervers K.A."/>
            <person name="Hundley H."/>
            <person name="Kuo A."/>
            <person name="LaButti K."/>
            <person name="Lang B.F."/>
            <person name="Lipzen A."/>
            <person name="O'Donnell K."/>
            <person name="Pangilinan J."/>
            <person name="Reynolds N."/>
            <person name="Sandor L."/>
            <person name="Smith M.E."/>
            <person name="Tsang A."/>
            <person name="Grigoriev I.V."/>
            <person name="Stajich J.E."/>
            <person name="Spatafora J.W."/>
        </authorList>
    </citation>
    <scope>NUCLEOTIDE SEQUENCE</scope>
    <source>
        <strain evidence="2">RSA 2281</strain>
    </source>
</reference>
<accession>A0AAD5KVK8</accession>
<dbReference type="AlphaFoldDB" id="A0AAD5KVK8"/>
<evidence type="ECO:0000313" key="2">
    <source>
        <dbReference type="EMBL" id="KAI9276830.1"/>
    </source>
</evidence>
<proteinExistence type="predicted"/>
<dbReference type="Proteomes" id="UP001209540">
    <property type="component" value="Unassembled WGS sequence"/>
</dbReference>
<organism evidence="2 3">
    <name type="scientific">Phascolomyces articulosus</name>
    <dbReference type="NCBI Taxonomy" id="60185"/>
    <lineage>
        <taxon>Eukaryota</taxon>
        <taxon>Fungi</taxon>
        <taxon>Fungi incertae sedis</taxon>
        <taxon>Mucoromycota</taxon>
        <taxon>Mucoromycotina</taxon>
        <taxon>Mucoromycetes</taxon>
        <taxon>Mucorales</taxon>
        <taxon>Lichtheimiaceae</taxon>
        <taxon>Phascolomyces</taxon>
    </lineage>
</organism>
<protein>
    <submittedName>
        <fullName evidence="2">Uncharacterized protein</fullName>
    </submittedName>
</protein>
<keyword evidence="3" id="KW-1185">Reference proteome</keyword>
<evidence type="ECO:0000256" key="1">
    <source>
        <dbReference type="SAM" id="MobiDB-lite"/>
    </source>
</evidence>
<dbReference type="EMBL" id="JAIXMP010000002">
    <property type="protein sequence ID" value="KAI9276830.1"/>
    <property type="molecule type" value="Genomic_DNA"/>
</dbReference>